<proteinExistence type="predicted"/>
<dbReference type="InterPro" id="IPR007318">
    <property type="entry name" value="Phopholipid_MeTrfase"/>
</dbReference>
<reference evidence="6 9" key="2">
    <citation type="journal article" date="2019" name="Emerg. Microbes Infect.">
        <title>Comprehensive subspecies identification of 175 nontuberculous mycobacteria species based on 7547 genomic profiles.</title>
        <authorList>
            <person name="Matsumoto Y."/>
            <person name="Kinjo T."/>
            <person name="Motooka D."/>
            <person name="Nabeya D."/>
            <person name="Jung N."/>
            <person name="Uechi K."/>
            <person name="Horii T."/>
            <person name="Iida T."/>
            <person name="Fujita J."/>
            <person name="Nakamura S."/>
        </authorList>
    </citation>
    <scope>NUCLEOTIDE SEQUENCE [LARGE SCALE GENOMIC DNA]</scope>
    <source>
        <strain evidence="6 9">JCM 12687</strain>
    </source>
</reference>
<evidence type="ECO:0000313" key="7">
    <source>
        <dbReference type="EMBL" id="ORA35754.1"/>
    </source>
</evidence>
<dbReference type="EMBL" id="MVHM01000011">
    <property type="protein sequence ID" value="ORA35754.1"/>
    <property type="molecule type" value="Genomic_DNA"/>
</dbReference>
<evidence type="ECO:0000313" key="6">
    <source>
        <dbReference type="EMBL" id="BBZ12807.1"/>
    </source>
</evidence>
<sequence>MKTLAKTLLSAVIGFAAFGLMLFWPAGTLHYWQAWVFLAVFTVSTWIPSIYLMRTNPAALERRLRAGPLAETRVLQRIIISIALLSMLGTIVLSALDHRFGWSSVPATVCLVGDVLVAIGLGVAMLVVIQNSYAAANVTVEADQKVITTGLYGLVRHPMYTGNVIMMVGIPLALGSYWGLLFLIPGIAVLAIRIRDEEELLTHELTGYREYAEQVHYRLVPYVW</sequence>
<protein>
    <recommendedName>
        <fullName evidence="10">Isoprenylcysteine carboxyl methyltransferase</fullName>
    </recommendedName>
</protein>
<accession>A0A7I7W758</accession>
<dbReference type="Proteomes" id="UP000467379">
    <property type="component" value="Chromosome"/>
</dbReference>
<feature type="transmembrane region" description="Helical" evidence="5">
    <location>
        <begin position="164"/>
        <end position="192"/>
    </location>
</feature>
<dbReference type="Gene3D" id="1.20.120.1630">
    <property type="match status" value="1"/>
</dbReference>
<dbReference type="Pfam" id="PF04191">
    <property type="entry name" value="PEMT"/>
    <property type="match status" value="1"/>
</dbReference>
<keyword evidence="4 5" id="KW-0472">Membrane</keyword>
<reference evidence="7 8" key="1">
    <citation type="submission" date="2016-12" db="EMBL/GenBank/DDBJ databases">
        <title>The new phylogeny of genus Mycobacterium.</title>
        <authorList>
            <person name="Tortoli E."/>
            <person name="Trovato A."/>
            <person name="Cirillo D.M."/>
        </authorList>
    </citation>
    <scope>NUCLEOTIDE SEQUENCE [LARGE SCALE GENOMIC DNA]</scope>
    <source>
        <strain evidence="7 8">DSM 44624</strain>
    </source>
</reference>
<evidence type="ECO:0000256" key="5">
    <source>
        <dbReference type="SAM" id="Phobius"/>
    </source>
</evidence>
<keyword evidence="3 5" id="KW-1133">Transmembrane helix</keyword>
<dbReference type="Proteomes" id="UP000192441">
    <property type="component" value="Unassembled WGS sequence"/>
</dbReference>
<evidence type="ECO:0000256" key="2">
    <source>
        <dbReference type="ARBA" id="ARBA00022692"/>
    </source>
</evidence>
<evidence type="ECO:0000313" key="9">
    <source>
        <dbReference type="Proteomes" id="UP000467379"/>
    </source>
</evidence>
<dbReference type="EMBL" id="AP022606">
    <property type="protein sequence ID" value="BBZ12807.1"/>
    <property type="molecule type" value="Genomic_DNA"/>
</dbReference>
<name>A0A7I7W758_9MYCO</name>
<evidence type="ECO:0008006" key="10">
    <source>
        <dbReference type="Google" id="ProtNLM"/>
    </source>
</evidence>
<dbReference type="GO" id="GO:0012505">
    <property type="term" value="C:endomembrane system"/>
    <property type="evidence" value="ECO:0007669"/>
    <property type="project" value="UniProtKB-SubCell"/>
</dbReference>
<evidence type="ECO:0000256" key="1">
    <source>
        <dbReference type="ARBA" id="ARBA00004127"/>
    </source>
</evidence>
<keyword evidence="9" id="KW-1185">Reference proteome</keyword>
<feature type="transmembrane region" description="Helical" evidence="5">
    <location>
        <begin position="32"/>
        <end position="53"/>
    </location>
</feature>
<organism evidence="7 8">
    <name type="scientific">Mycobacterium branderi</name>
    <dbReference type="NCBI Taxonomy" id="43348"/>
    <lineage>
        <taxon>Bacteria</taxon>
        <taxon>Bacillati</taxon>
        <taxon>Actinomycetota</taxon>
        <taxon>Actinomycetes</taxon>
        <taxon>Mycobacteriales</taxon>
        <taxon>Mycobacteriaceae</taxon>
        <taxon>Mycobacterium</taxon>
    </lineage>
</organism>
<evidence type="ECO:0000313" key="8">
    <source>
        <dbReference type="Proteomes" id="UP000192441"/>
    </source>
</evidence>
<dbReference type="RefSeq" id="WP_083132561.1">
    <property type="nucleotide sequence ID" value="NZ_AP022606.1"/>
</dbReference>
<dbReference type="PANTHER" id="PTHR43847">
    <property type="entry name" value="BLL3993 PROTEIN"/>
    <property type="match status" value="1"/>
</dbReference>
<reference evidence="6" key="3">
    <citation type="submission" date="2020-02" db="EMBL/GenBank/DDBJ databases">
        <authorList>
            <person name="Matsumoto Y."/>
            <person name="Kinjo T."/>
            <person name="Motooka D."/>
            <person name="Nabeya D."/>
            <person name="Jung N."/>
            <person name="Uechi K."/>
            <person name="Horii T."/>
            <person name="Iida T."/>
            <person name="Fujita J."/>
            <person name="Nakamura S."/>
        </authorList>
    </citation>
    <scope>NUCLEOTIDE SEQUENCE</scope>
    <source>
        <strain evidence="6">JCM 12687</strain>
    </source>
</reference>
<dbReference type="PANTHER" id="PTHR43847:SF1">
    <property type="entry name" value="BLL3993 PROTEIN"/>
    <property type="match status" value="1"/>
</dbReference>
<feature type="transmembrane region" description="Helical" evidence="5">
    <location>
        <begin position="74"/>
        <end position="96"/>
    </location>
</feature>
<dbReference type="AlphaFoldDB" id="A0A7I7W758"/>
<keyword evidence="2 5" id="KW-0812">Transmembrane</keyword>
<dbReference type="InterPro" id="IPR052527">
    <property type="entry name" value="Metal_cation-efflux_comp"/>
</dbReference>
<comment type="subcellular location">
    <subcellularLocation>
        <location evidence="1">Endomembrane system</location>
        <topology evidence="1">Multi-pass membrane protein</topology>
    </subcellularLocation>
</comment>
<feature type="transmembrane region" description="Helical" evidence="5">
    <location>
        <begin position="102"/>
        <end position="129"/>
    </location>
</feature>
<dbReference type="OrthoDB" id="7203053at2"/>
<gene>
    <name evidence="7" type="ORF">BST20_16940</name>
    <name evidence="6" type="ORF">MBRA_30020</name>
</gene>
<evidence type="ECO:0000256" key="3">
    <source>
        <dbReference type="ARBA" id="ARBA00022989"/>
    </source>
</evidence>
<feature type="transmembrane region" description="Helical" evidence="5">
    <location>
        <begin position="7"/>
        <end position="26"/>
    </location>
</feature>
<evidence type="ECO:0000256" key="4">
    <source>
        <dbReference type="ARBA" id="ARBA00023136"/>
    </source>
</evidence>